<dbReference type="Gene3D" id="2.40.10.340">
    <property type="entry name" value="Rod shape-determining protein MreC, domain 1"/>
    <property type="match status" value="1"/>
</dbReference>
<dbReference type="Proteomes" id="UP000241434">
    <property type="component" value="Unassembled WGS sequence"/>
</dbReference>
<organism evidence="9 10">
    <name type="scientific">Peptostreptococcus russellii</name>
    <dbReference type="NCBI Taxonomy" id="215200"/>
    <lineage>
        <taxon>Bacteria</taxon>
        <taxon>Bacillati</taxon>
        <taxon>Bacillota</taxon>
        <taxon>Clostridia</taxon>
        <taxon>Peptostreptococcales</taxon>
        <taxon>Peptostreptococcaceae</taxon>
        <taxon>Peptostreptococcus</taxon>
    </lineage>
</organism>
<comment type="similarity">
    <text evidence="1 5">Belongs to the MreC family.</text>
</comment>
<keyword evidence="7" id="KW-0812">Transmembrane</keyword>
<evidence type="ECO:0000256" key="1">
    <source>
        <dbReference type="ARBA" id="ARBA00009369"/>
    </source>
</evidence>
<comment type="function">
    <text evidence="5">Involved in formation and maintenance of cell shape.</text>
</comment>
<feature type="transmembrane region" description="Helical" evidence="7">
    <location>
        <begin position="12"/>
        <end position="33"/>
    </location>
</feature>
<evidence type="ECO:0000313" key="9">
    <source>
        <dbReference type="EMBL" id="PSJ31448.1"/>
    </source>
</evidence>
<keyword evidence="3 5" id="KW-0133">Cell shape</keyword>
<dbReference type="NCBIfam" id="TIGR00219">
    <property type="entry name" value="mreC"/>
    <property type="match status" value="1"/>
</dbReference>
<reference evidence="9" key="1">
    <citation type="thesis" date="2015" institute="Rutgers" country="The State University of New Jersey, 14 College Farm Rd., New Brunswick, NJ, USA">
        <title>Ammonia toxicity in bacteria and its implications for treatment of and resource recovery from highly nitrogenous organic wastes.</title>
        <authorList>
            <person name="Luther A.K."/>
        </authorList>
    </citation>
    <scope>NUCLEOTIDE SEQUENCE</scope>
    <source>
        <strain evidence="9">RT-10B</strain>
    </source>
</reference>
<dbReference type="OrthoDB" id="9792313at2"/>
<dbReference type="InterPro" id="IPR055342">
    <property type="entry name" value="MreC_beta-barrel_core"/>
</dbReference>
<dbReference type="InterPro" id="IPR042177">
    <property type="entry name" value="Cell/Rod_1"/>
</dbReference>
<protein>
    <recommendedName>
        <fullName evidence="2 5">Cell shape-determining protein MreC</fullName>
    </recommendedName>
    <alternativeName>
        <fullName evidence="4 5">Cell shape protein MreC</fullName>
    </alternativeName>
</protein>
<keyword evidence="7" id="KW-1133">Transmembrane helix</keyword>
<evidence type="ECO:0000256" key="5">
    <source>
        <dbReference type="PIRNR" id="PIRNR038471"/>
    </source>
</evidence>
<dbReference type="PANTHER" id="PTHR34138:SF1">
    <property type="entry name" value="CELL SHAPE-DETERMINING PROTEIN MREC"/>
    <property type="match status" value="1"/>
</dbReference>
<keyword evidence="10" id="KW-1185">Reference proteome</keyword>
<dbReference type="PIRSF" id="PIRSF038471">
    <property type="entry name" value="MreC"/>
    <property type="match status" value="1"/>
</dbReference>
<name>A0A2P7Q0F1_9FIRM</name>
<evidence type="ECO:0000256" key="4">
    <source>
        <dbReference type="ARBA" id="ARBA00032089"/>
    </source>
</evidence>
<dbReference type="InterPro" id="IPR042175">
    <property type="entry name" value="Cell/Rod_MreC_2"/>
</dbReference>
<gene>
    <name evidence="9" type="ORF">UF10_05660</name>
</gene>
<evidence type="ECO:0000256" key="3">
    <source>
        <dbReference type="ARBA" id="ARBA00022960"/>
    </source>
</evidence>
<keyword evidence="6" id="KW-0175">Coiled coil</keyword>
<accession>A0A2P7Q0F1</accession>
<evidence type="ECO:0000313" key="10">
    <source>
        <dbReference type="Proteomes" id="UP000241434"/>
    </source>
</evidence>
<evidence type="ECO:0000259" key="8">
    <source>
        <dbReference type="Pfam" id="PF04085"/>
    </source>
</evidence>
<sequence>MKLKKDNRSRFTVRSIITSAIVAALVAVSVMSISGNDKLSFLKDNVASEFFYDIGKHTNNVVQATGGFISDVANFRNNSDKVNKLTKENEKLKQEIIDIKSDKNKQKSLEDLKKSLNYVQGDQKEKFVSAGVIGKNDGDWYQSFVIDAGADKGIKEDSIVINGKGVVGIVYSVNNSYSKAISLIDSRASVSFKIVGKEDYKGVITTSSTVGKSDLKDMDKLLQGYLFDSRSKVKKGDEIVTSGLGLYPENIPIGKVTQVINDKSKSMKIVKVRPNVDFKKIDDVSIISPRKLE</sequence>
<dbReference type="InterPro" id="IPR007221">
    <property type="entry name" value="MreC"/>
</dbReference>
<keyword evidence="7" id="KW-0472">Membrane</keyword>
<evidence type="ECO:0000256" key="2">
    <source>
        <dbReference type="ARBA" id="ARBA00013855"/>
    </source>
</evidence>
<dbReference type="Gene3D" id="2.40.10.350">
    <property type="entry name" value="Rod shape-determining protein MreC, domain 2"/>
    <property type="match status" value="1"/>
</dbReference>
<comment type="caution">
    <text evidence="9">The sequence shown here is derived from an EMBL/GenBank/DDBJ whole genome shotgun (WGS) entry which is preliminary data.</text>
</comment>
<proteinExistence type="inferred from homology"/>
<feature type="domain" description="Rod shape-determining protein MreC beta-barrel core" evidence="8">
    <location>
        <begin position="132"/>
        <end position="287"/>
    </location>
</feature>
<dbReference type="PANTHER" id="PTHR34138">
    <property type="entry name" value="CELL SHAPE-DETERMINING PROTEIN MREC"/>
    <property type="match status" value="1"/>
</dbReference>
<dbReference type="GO" id="GO:0008360">
    <property type="term" value="P:regulation of cell shape"/>
    <property type="evidence" value="ECO:0007669"/>
    <property type="project" value="UniProtKB-KW"/>
</dbReference>
<evidence type="ECO:0000256" key="7">
    <source>
        <dbReference type="SAM" id="Phobius"/>
    </source>
</evidence>
<dbReference type="GO" id="GO:0005886">
    <property type="term" value="C:plasma membrane"/>
    <property type="evidence" value="ECO:0007669"/>
    <property type="project" value="TreeGrafter"/>
</dbReference>
<dbReference type="EMBL" id="JYGE01000004">
    <property type="protein sequence ID" value="PSJ31448.1"/>
    <property type="molecule type" value="Genomic_DNA"/>
</dbReference>
<dbReference type="Pfam" id="PF04085">
    <property type="entry name" value="MreC"/>
    <property type="match status" value="1"/>
</dbReference>
<evidence type="ECO:0000256" key="6">
    <source>
        <dbReference type="SAM" id="Coils"/>
    </source>
</evidence>
<feature type="coiled-coil region" evidence="6">
    <location>
        <begin position="75"/>
        <end position="109"/>
    </location>
</feature>
<dbReference type="AlphaFoldDB" id="A0A2P7Q0F1"/>